<dbReference type="Proteomes" id="UP000267050">
    <property type="component" value="Segment"/>
</dbReference>
<dbReference type="KEGG" id="vg:55007405"/>
<name>A0A3G9DSR7_9CAUD</name>
<dbReference type="GeneID" id="55007405"/>
<proteinExistence type="predicted"/>
<sequence length="60" mass="6595">MRLWGISITLTAVLCGVKLVGWTAASWWAMFSPVLVVGGLWLGVYVLMFLSVLIGWLLAK</sequence>
<protein>
    <submittedName>
        <fullName evidence="2">Uncharacterized protein</fullName>
    </submittedName>
</protein>
<organism evidence="2 3">
    <name type="scientific">Pectobacterium phage PPWS2</name>
    <dbReference type="NCBI Taxonomy" id="2153295"/>
    <lineage>
        <taxon>Viruses</taxon>
        <taxon>Duplodnaviria</taxon>
        <taxon>Heunggongvirae</taxon>
        <taxon>Uroviricota</taxon>
        <taxon>Caudoviricetes</taxon>
        <taxon>Autographivirales</taxon>
        <taxon>Autoscriptoviridae</taxon>
        <taxon>Corkvirinae</taxon>
        <taxon>Kotilavirus</taxon>
        <taxon>Kotilavirus PPWS2</taxon>
    </lineage>
</organism>
<evidence type="ECO:0000256" key="1">
    <source>
        <dbReference type="SAM" id="Phobius"/>
    </source>
</evidence>
<keyword evidence="1" id="KW-1133">Transmembrane helix</keyword>
<evidence type="ECO:0000313" key="3">
    <source>
        <dbReference type="Proteomes" id="UP000267050"/>
    </source>
</evidence>
<keyword evidence="1" id="KW-0812">Transmembrane</keyword>
<keyword evidence="3" id="KW-1185">Reference proteome</keyword>
<dbReference type="EMBL" id="LC375533">
    <property type="protein sequence ID" value="BBD74641.1"/>
    <property type="molecule type" value="Genomic_DNA"/>
</dbReference>
<feature type="transmembrane region" description="Helical" evidence="1">
    <location>
        <begin position="35"/>
        <end position="59"/>
    </location>
</feature>
<reference evidence="2 3" key="1">
    <citation type="submission" date="2018-03" db="EMBL/GenBank/DDBJ databases">
        <title>Podoviridae phage infectious to Pectobacterium.</title>
        <authorList>
            <person name="Hirata H."/>
            <person name="Kashihara M."/>
        </authorList>
    </citation>
    <scope>NUCLEOTIDE SEQUENCE [LARGE SCALE GENOMIC DNA]</scope>
</reference>
<evidence type="ECO:0000313" key="2">
    <source>
        <dbReference type="EMBL" id="BBD74641.1"/>
    </source>
</evidence>
<dbReference type="RefSeq" id="YP_009816170.1">
    <property type="nucleotide sequence ID" value="NC_048103.1"/>
</dbReference>
<accession>A0A3G9DSR7</accession>
<keyword evidence="1" id="KW-0472">Membrane</keyword>